<evidence type="ECO:0000313" key="2">
    <source>
        <dbReference type="EMBL" id="MYN27201.1"/>
    </source>
</evidence>
<gene>
    <name evidence="2" type="ORF">GTP69_12340</name>
</gene>
<reference evidence="2 3" key="1">
    <citation type="submission" date="2019-12" db="EMBL/GenBank/DDBJ databases">
        <title>Novel species isolated from a subtropical stream in China.</title>
        <authorList>
            <person name="Lu H."/>
        </authorList>
    </citation>
    <scope>NUCLEOTIDE SEQUENCE [LARGE SCALE GENOMIC DNA]</scope>
    <source>
        <strain evidence="2 3">CY42W</strain>
    </source>
</reference>
<accession>A0ABW9VZW6</accession>
<feature type="region of interest" description="Disordered" evidence="1">
    <location>
        <begin position="315"/>
        <end position="344"/>
    </location>
</feature>
<evidence type="ECO:0000313" key="3">
    <source>
        <dbReference type="Proteomes" id="UP000642144"/>
    </source>
</evidence>
<keyword evidence="3" id="KW-1185">Reference proteome</keyword>
<proteinExistence type="predicted"/>
<name>A0ABW9VZW6_9BURK</name>
<evidence type="ECO:0000256" key="1">
    <source>
        <dbReference type="SAM" id="MobiDB-lite"/>
    </source>
</evidence>
<protein>
    <submittedName>
        <fullName evidence="2">Uncharacterized protein</fullName>
    </submittedName>
</protein>
<organism evidence="2 3">
    <name type="scientific">Duganella levis</name>
    <dbReference type="NCBI Taxonomy" id="2692169"/>
    <lineage>
        <taxon>Bacteria</taxon>
        <taxon>Pseudomonadati</taxon>
        <taxon>Pseudomonadota</taxon>
        <taxon>Betaproteobacteria</taxon>
        <taxon>Burkholderiales</taxon>
        <taxon>Oxalobacteraceae</taxon>
        <taxon>Telluria group</taxon>
        <taxon>Duganella</taxon>
    </lineage>
</organism>
<sequence length="408" mass="45206">MTDAACKLDASAAVKTVPVCAKRMVCYEFDTKATDAGVAIPYLVVINGKIDGKLNKLDRSRKIMRTVNVGSTVALYLNSDVHPDHRSTPVYAVEVGNNHVLIRITEKTGQHADLRPVIGTPSTRGPDKPGEPAQDCYQAPLTGNIWMTVSHRYTEVEADKLLALDTAVEIRQAIGSIYRGLKSARLQIPLTMKTADRVQTLNVAFEESGNPQKNIAGISTTADVLTRTHPWAFEALFKEASKLGITDMLITSCWRPCYGSIAHRAGLGLDVCYIATPTQKVKINRIGLLFKGHSNNPYVSDAEKKLRNESLALQAHANNKSDQEATQAARNKRNERVEEMDKTQPKVMSALREGLRIQPVVGQLLDPWYIDLNTHSNTSRSINEQQSKTEQGHAHHLHITIREPKIYE</sequence>
<dbReference type="Proteomes" id="UP000642144">
    <property type="component" value="Unassembled WGS sequence"/>
</dbReference>
<feature type="compositionally biased region" description="Basic and acidic residues" evidence="1">
    <location>
        <begin position="332"/>
        <end position="344"/>
    </location>
</feature>
<dbReference type="RefSeq" id="WP_161055176.1">
    <property type="nucleotide sequence ID" value="NZ_WWCT01000008.1"/>
</dbReference>
<feature type="compositionally biased region" description="Polar residues" evidence="1">
    <location>
        <begin position="316"/>
        <end position="329"/>
    </location>
</feature>
<dbReference type="EMBL" id="WWCT01000008">
    <property type="protein sequence ID" value="MYN27201.1"/>
    <property type="molecule type" value="Genomic_DNA"/>
</dbReference>
<comment type="caution">
    <text evidence="2">The sequence shown here is derived from an EMBL/GenBank/DDBJ whole genome shotgun (WGS) entry which is preliminary data.</text>
</comment>